<feature type="region of interest" description="Disordered" evidence="2">
    <location>
        <begin position="476"/>
        <end position="497"/>
    </location>
</feature>
<dbReference type="SUPFAM" id="SSF46934">
    <property type="entry name" value="UBA-like"/>
    <property type="match status" value="1"/>
</dbReference>
<accession>A0ABD1FIY9</accession>
<dbReference type="Gene3D" id="2.60.40.10">
    <property type="entry name" value="Immunoglobulins"/>
    <property type="match status" value="1"/>
</dbReference>
<dbReference type="CDD" id="cd14319">
    <property type="entry name" value="UBA_NBR1"/>
    <property type="match status" value="1"/>
</dbReference>
<keyword evidence="5" id="KW-1185">Reference proteome</keyword>
<keyword evidence="1" id="KW-0175">Coiled coil</keyword>
<dbReference type="Proteomes" id="UP001566132">
    <property type="component" value="Unassembled WGS sequence"/>
</dbReference>
<feature type="coiled-coil region" evidence="1">
    <location>
        <begin position="223"/>
        <end position="250"/>
    </location>
</feature>
<sequence>MSANKKDLEIVFCLKWKNRPKKEDTDLRMVVVMYDIPSTTMHFEVFKNYLLKNSGTTKEDVNISYTMNNGKEFPIQSQIDFQVALYAFRSKARAGEIIQLQLEPASEKATRKNLRQSNDVETQADQTEPQSIASTCCSLESPPEWFLAGLAQLKKELKEEMTCEVSHIVTNAVAGLKSPFNSPQVAVCPHSNNKGKGKCERKMRKLPAHLGESVIETKDFLKSLKLDNKLEKLERKASKYREKRQALQQFNKPSNDHAAQDWCTFLEERTRMIEEELQMQKPKKMDGKNQKIQTSIPHMIGGETYQHIFEVQNIGDYPWTELTTLQYTWGSKRFTPFEKTIPLPPLQPGEIGSVKVLMSIPEEPGKYECYFQFMHSNHRFGQWLGVEVIVDPKLNSHTIEPLTQELTNQIKEELELYKAGSSRVLQDDEDSDSSSNSELSNKSDYVLVPVPQCFSPNPPETIAEQSTAAAATPESIIDSNNNTENDNNNTESASGSTNCIKLKDEDLENVVVISVPKNEPAMKGYIFLNVDGQKVLIPKNILKNEVAEELERTQLSSSTPVDESFEDCFNKSLTPSTSSTTVMIDLKDDASQPVQEEAAAIDLTTNSGETLDCAQAIGPEANTTADCESPLLSLSHCSTLGSCFSDVNNHIEQQQRMFVFPENYPGYELVHPEAATCRLSTSHQSTVNPFMEAVPNYQQTPVELRTAPKPEPSCPTSEPACANANEFYEEAAQTIRVTPTPSVPQVHILPESLVTGAVNVASSAINTARSVINMIRPQTPGQWETTNSTSPREANLQALADMGFWNRDLNATLLARFNDDLNRVVAELVQ</sequence>
<feature type="compositionally biased region" description="Polar residues" evidence="2">
    <location>
        <begin position="115"/>
        <end position="127"/>
    </location>
</feature>
<dbReference type="EMBL" id="JBDJPC010000001">
    <property type="protein sequence ID" value="KAL1518013.1"/>
    <property type="molecule type" value="Genomic_DNA"/>
</dbReference>
<dbReference type="PANTHER" id="PTHR20930">
    <property type="entry name" value="OVARIAN CARCINOMA ANTIGEN CA125-RELATED"/>
    <property type="match status" value="1"/>
</dbReference>
<evidence type="ECO:0000313" key="5">
    <source>
        <dbReference type="Proteomes" id="UP001566132"/>
    </source>
</evidence>
<organism evidence="4 5">
    <name type="scientific">Hypothenemus hampei</name>
    <name type="common">Coffee berry borer</name>
    <dbReference type="NCBI Taxonomy" id="57062"/>
    <lineage>
        <taxon>Eukaryota</taxon>
        <taxon>Metazoa</taxon>
        <taxon>Ecdysozoa</taxon>
        <taxon>Arthropoda</taxon>
        <taxon>Hexapoda</taxon>
        <taxon>Insecta</taxon>
        <taxon>Pterygota</taxon>
        <taxon>Neoptera</taxon>
        <taxon>Endopterygota</taxon>
        <taxon>Coleoptera</taxon>
        <taxon>Polyphaga</taxon>
        <taxon>Cucujiformia</taxon>
        <taxon>Curculionidae</taxon>
        <taxon>Scolytinae</taxon>
        <taxon>Hypothenemus</taxon>
    </lineage>
</organism>
<comment type="caution">
    <text evidence="4">The sequence shown here is derived from an EMBL/GenBank/DDBJ whole genome shotgun (WGS) entry which is preliminary data.</text>
</comment>
<protein>
    <recommendedName>
        <fullName evidence="3">Nbr1 FW domain-containing protein</fullName>
    </recommendedName>
</protein>
<dbReference type="InterPro" id="IPR009060">
    <property type="entry name" value="UBA-like_sf"/>
</dbReference>
<evidence type="ECO:0000256" key="1">
    <source>
        <dbReference type="SAM" id="Coils"/>
    </source>
</evidence>
<feature type="region of interest" description="Disordered" evidence="2">
    <location>
        <begin position="108"/>
        <end position="127"/>
    </location>
</feature>
<dbReference type="Gene3D" id="1.10.8.10">
    <property type="entry name" value="DNA helicase RuvA subunit, C-terminal domain"/>
    <property type="match status" value="1"/>
</dbReference>
<dbReference type="Pfam" id="PF16158">
    <property type="entry name" value="N_BRCA1_IG"/>
    <property type="match status" value="1"/>
</dbReference>
<dbReference type="InterPro" id="IPR032350">
    <property type="entry name" value="Nbr1_FW"/>
</dbReference>
<dbReference type="InterPro" id="IPR013783">
    <property type="entry name" value="Ig-like_fold"/>
</dbReference>
<feature type="compositionally biased region" description="Low complexity" evidence="2">
    <location>
        <begin position="476"/>
        <end position="492"/>
    </location>
</feature>
<dbReference type="CDD" id="cd14947">
    <property type="entry name" value="NBR1_like"/>
    <property type="match status" value="1"/>
</dbReference>
<dbReference type="AlphaFoldDB" id="A0ABD1FIY9"/>
<gene>
    <name evidence="4" type="ORF">ABEB36_001699</name>
</gene>
<feature type="domain" description="Nbr1 FW" evidence="3">
    <location>
        <begin position="301"/>
        <end position="390"/>
    </location>
</feature>
<proteinExistence type="predicted"/>
<evidence type="ECO:0000259" key="3">
    <source>
        <dbReference type="Pfam" id="PF16158"/>
    </source>
</evidence>
<dbReference type="PANTHER" id="PTHR20930:SF0">
    <property type="entry name" value="PROTEIN ILRUN"/>
    <property type="match status" value="1"/>
</dbReference>
<reference evidence="4 5" key="1">
    <citation type="submission" date="2024-05" db="EMBL/GenBank/DDBJ databases">
        <title>Genetic variation in Jamaican populations of the coffee berry borer (Hypothenemus hampei).</title>
        <authorList>
            <person name="Errbii M."/>
            <person name="Myrie A."/>
        </authorList>
    </citation>
    <scope>NUCLEOTIDE SEQUENCE [LARGE SCALE GENOMIC DNA]</scope>
    <source>
        <strain evidence="4">JA-Hopewell-2020-01-JO</strain>
        <tissue evidence="4">Whole body</tissue>
    </source>
</reference>
<evidence type="ECO:0000313" key="4">
    <source>
        <dbReference type="EMBL" id="KAL1518013.1"/>
    </source>
</evidence>
<name>A0ABD1FIY9_HYPHA</name>
<evidence type="ECO:0000256" key="2">
    <source>
        <dbReference type="SAM" id="MobiDB-lite"/>
    </source>
</evidence>
<feature type="region of interest" description="Disordered" evidence="2">
    <location>
        <begin position="421"/>
        <end position="441"/>
    </location>
</feature>